<proteinExistence type="predicted"/>
<dbReference type="RefSeq" id="WP_109929630.1">
    <property type="nucleotide sequence ID" value="NZ_QGNY01000003.1"/>
</dbReference>
<dbReference type="Proteomes" id="UP000245391">
    <property type="component" value="Unassembled WGS sequence"/>
</dbReference>
<dbReference type="InterPro" id="IPR022298">
    <property type="entry name" value="Conjug_transposon_TraN"/>
</dbReference>
<protein>
    <submittedName>
        <fullName evidence="2">Conjugative transposon protein TraN</fullName>
    </submittedName>
</protein>
<dbReference type="NCBIfam" id="TIGR03780">
    <property type="entry name" value="Bac_Flav_CT_N"/>
    <property type="match status" value="1"/>
</dbReference>
<sequence>MKTIKIIWLFWALLFASTRLFAQEASITIKDDQAALPLQIAFTKTTNLIFPYAIKSVDKGSREVLVQKAPGVENVMQVKAGKENFQQTNLTVITADGQLYSFILNYVAQPSILTIRLEKNGSEKPLVQFSQENDNEAVMKESAFKISSKDPVMGHLRSKKFDVGLRLNGIYIKDDKFYFQLQLNNWSNIGYDVEQLRFFIRDLKRSRRTASQENEVIPDYVNGNSKVIYSRSGQVVVVAVPKFTIPDQKVLMIQLMEANGGRNLEIRINNRDLIMARRF</sequence>
<comment type="caution">
    <text evidence="2">The sequence shown here is derived from an EMBL/GenBank/DDBJ whole genome shotgun (WGS) entry which is preliminary data.</text>
</comment>
<evidence type="ECO:0000313" key="3">
    <source>
        <dbReference type="Proteomes" id="UP000245391"/>
    </source>
</evidence>
<reference evidence="3" key="1">
    <citation type="submission" date="2018-05" db="EMBL/GenBank/DDBJ databases">
        <title>Pedobacter paludis sp. nov., isolated from wetland soil.</title>
        <authorList>
            <person name="Zhang Y."/>
        </authorList>
    </citation>
    <scope>NUCLEOTIDE SEQUENCE [LARGE SCALE GENOMIC DNA]</scope>
    <source>
        <strain evidence="3">R-8</strain>
    </source>
</reference>
<dbReference type="OrthoDB" id="1038500at2"/>
<keyword evidence="1" id="KW-0732">Signal</keyword>
<feature type="chain" id="PRO_5016255302" evidence="1">
    <location>
        <begin position="23"/>
        <end position="279"/>
    </location>
</feature>
<evidence type="ECO:0000256" key="1">
    <source>
        <dbReference type="SAM" id="SignalP"/>
    </source>
</evidence>
<keyword evidence="3" id="KW-1185">Reference proteome</keyword>
<feature type="signal peptide" evidence="1">
    <location>
        <begin position="1"/>
        <end position="22"/>
    </location>
</feature>
<dbReference type="AlphaFoldDB" id="A0A317F0E0"/>
<accession>A0A317F0E0</accession>
<name>A0A317F0E0_9SPHI</name>
<organism evidence="2 3">
    <name type="scientific">Pedobacter paludis</name>
    <dbReference type="NCBI Taxonomy" id="2203212"/>
    <lineage>
        <taxon>Bacteria</taxon>
        <taxon>Pseudomonadati</taxon>
        <taxon>Bacteroidota</taxon>
        <taxon>Sphingobacteriia</taxon>
        <taxon>Sphingobacteriales</taxon>
        <taxon>Sphingobacteriaceae</taxon>
        <taxon>Pedobacter</taxon>
    </lineage>
</organism>
<dbReference type="EMBL" id="QGNY01000003">
    <property type="protein sequence ID" value="PWS32182.1"/>
    <property type="molecule type" value="Genomic_DNA"/>
</dbReference>
<gene>
    <name evidence="2" type="primary">traN</name>
    <name evidence="2" type="ORF">DF947_10455</name>
</gene>
<dbReference type="Pfam" id="PF13595">
    <property type="entry name" value="DUF4138"/>
    <property type="match status" value="1"/>
</dbReference>
<evidence type="ECO:0000313" key="2">
    <source>
        <dbReference type="EMBL" id="PWS32182.1"/>
    </source>
</evidence>